<sequence length="160" mass="17757">MNRKIYQAAFPAALIVAMAAFLSAIFFADATPSFAASGKKKPAVTARTSAVDYTEAKIKELQGALKITGAQEGLWNNLTLVMRENAKDMDAITKDYGEKTKTMNAVERMKFHSQITEAHLNQQKKLIPPFEALYASLSDDQKKTTDTIFRTGKHGKQRIK</sequence>
<dbReference type="RefSeq" id="WP_151129503.1">
    <property type="nucleotide sequence ID" value="NZ_VZQZ01000011.1"/>
</dbReference>
<dbReference type="Pfam" id="PF07813">
    <property type="entry name" value="LTXXQ"/>
    <property type="match status" value="1"/>
</dbReference>
<feature type="signal peptide" evidence="1">
    <location>
        <begin position="1"/>
        <end position="28"/>
    </location>
</feature>
<comment type="caution">
    <text evidence="2">The sequence shown here is derived from an EMBL/GenBank/DDBJ whole genome shotgun (WGS) entry which is preliminary data.</text>
</comment>
<gene>
    <name evidence="2" type="ORF">F6V25_15360</name>
</gene>
<evidence type="ECO:0000256" key="1">
    <source>
        <dbReference type="SAM" id="SignalP"/>
    </source>
</evidence>
<keyword evidence="1" id="KW-0732">Signal</keyword>
<evidence type="ECO:0000313" key="3">
    <source>
        <dbReference type="Proteomes" id="UP000420562"/>
    </source>
</evidence>
<keyword evidence="3" id="KW-1185">Reference proteome</keyword>
<organism evidence="2 3">
    <name type="scientific">Oryzomonas japonica</name>
    <dbReference type="NCBI Taxonomy" id="2603858"/>
    <lineage>
        <taxon>Bacteria</taxon>
        <taxon>Pseudomonadati</taxon>
        <taxon>Thermodesulfobacteriota</taxon>
        <taxon>Desulfuromonadia</taxon>
        <taxon>Geobacterales</taxon>
        <taxon>Geobacteraceae</taxon>
        <taxon>Oryzomonas</taxon>
    </lineage>
</organism>
<reference evidence="2 3" key="1">
    <citation type="submission" date="2019-09" db="EMBL/GenBank/DDBJ databases">
        <title>Geobacter sp. Red96, a novel strain isolated from paddy soil.</title>
        <authorList>
            <person name="Xu Z."/>
            <person name="Masuda Y."/>
            <person name="Itoh H."/>
            <person name="Senoo K."/>
        </authorList>
    </citation>
    <scope>NUCLEOTIDE SEQUENCE [LARGE SCALE GENOMIC DNA]</scope>
    <source>
        <strain evidence="2 3">Red96</strain>
    </source>
</reference>
<dbReference type="EMBL" id="VZQZ01000011">
    <property type="protein sequence ID" value="KAB0663808.1"/>
    <property type="molecule type" value="Genomic_DNA"/>
</dbReference>
<name>A0A7J4ZMK5_9BACT</name>
<accession>A0A7J4ZMK5</accession>
<dbReference type="AlphaFoldDB" id="A0A7J4ZMK5"/>
<proteinExistence type="predicted"/>
<evidence type="ECO:0000313" key="2">
    <source>
        <dbReference type="EMBL" id="KAB0663808.1"/>
    </source>
</evidence>
<feature type="chain" id="PRO_5029821027" evidence="1">
    <location>
        <begin position="29"/>
        <end position="160"/>
    </location>
</feature>
<dbReference type="InterPro" id="IPR012899">
    <property type="entry name" value="LTXXQ"/>
</dbReference>
<protein>
    <submittedName>
        <fullName evidence="2">Spy/CpxP family protein refolding chaperone</fullName>
    </submittedName>
</protein>
<dbReference type="GO" id="GO:0042597">
    <property type="term" value="C:periplasmic space"/>
    <property type="evidence" value="ECO:0007669"/>
    <property type="project" value="InterPro"/>
</dbReference>
<dbReference type="Proteomes" id="UP000420562">
    <property type="component" value="Unassembled WGS sequence"/>
</dbReference>